<dbReference type="RefSeq" id="WP_204749292.1">
    <property type="nucleotide sequence ID" value="NZ_CP069188.1"/>
</dbReference>
<dbReference type="EMBL" id="CP069188">
    <property type="protein sequence ID" value="QRV17226.1"/>
    <property type="molecule type" value="Genomic_DNA"/>
</dbReference>
<proteinExistence type="predicted"/>
<sequence>MVRSYARVLENRVGIKGLSQGGTIAIVVSGSG</sequence>
<evidence type="ECO:0000313" key="3">
    <source>
        <dbReference type="Proteomes" id="UP000637819"/>
    </source>
</evidence>
<accession>A0A8T8E6Y6</accession>
<reference evidence="2 3" key="1">
    <citation type="submission" date="2021-01" db="EMBL/GenBank/DDBJ databases">
        <title>Genome Sequence and Methylation Pattern of Haloterrigena salifodinae BOL5-1, An Extremely Halophilic Archaeon from a Bolivian Salt Mine.</title>
        <authorList>
            <person name="DasSarma P."/>
            <person name="Anton B.P."/>
            <person name="DasSarma S.L."/>
            <person name="von Ehrenheim H.A.L."/>
            <person name="Martinez F.L."/>
            <person name="Guzman D."/>
            <person name="Roberts R.J."/>
            <person name="DasSarma S."/>
        </authorList>
    </citation>
    <scope>NUCLEOTIDE SEQUENCE [LARGE SCALE GENOMIC DNA]</scope>
    <source>
        <strain evidence="2 3">BOL5-1</strain>
    </source>
</reference>
<dbReference type="Proteomes" id="UP000637819">
    <property type="component" value="Chromosome"/>
</dbReference>
<dbReference type="KEGG" id="hsal:JMJ58_00870"/>
<keyword evidence="3" id="KW-1185">Reference proteome</keyword>
<name>A0A8T8E6Y6_9EURY</name>
<organism evidence="2 3">
    <name type="scientific">Haloterrigena salifodinae</name>
    <dbReference type="NCBI Taxonomy" id="2675099"/>
    <lineage>
        <taxon>Archaea</taxon>
        <taxon>Methanobacteriati</taxon>
        <taxon>Methanobacteriota</taxon>
        <taxon>Stenosarchaea group</taxon>
        <taxon>Halobacteria</taxon>
        <taxon>Halobacteriales</taxon>
        <taxon>Natrialbaceae</taxon>
        <taxon>Haloterrigena</taxon>
    </lineage>
</organism>
<dbReference type="InterPro" id="IPR008391">
    <property type="entry name" value="AXE1_dom"/>
</dbReference>
<dbReference type="GeneID" id="96090971"/>
<gene>
    <name evidence="2" type="ORF">JMJ58_00870</name>
</gene>
<evidence type="ECO:0000259" key="1">
    <source>
        <dbReference type="Pfam" id="PF05448"/>
    </source>
</evidence>
<dbReference type="Pfam" id="PF05448">
    <property type="entry name" value="AXE1"/>
    <property type="match status" value="1"/>
</dbReference>
<dbReference type="AlphaFoldDB" id="A0A8T8E6Y6"/>
<feature type="domain" description="Acetyl xylan esterase" evidence="1">
    <location>
        <begin position="2"/>
        <end position="30"/>
    </location>
</feature>
<protein>
    <submittedName>
        <fullName evidence="2">Acetylxylan esterase</fullName>
    </submittedName>
</protein>
<evidence type="ECO:0000313" key="2">
    <source>
        <dbReference type="EMBL" id="QRV17226.1"/>
    </source>
</evidence>